<dbReference type="AlphaFoldDB" id="A0A098LEB6"/>
<dbReference type="Proteomes" id="UP000030185">
    <property type="component" value="Unassembled WGS sequence"/>
</dbReference>
<evidence type="ECO:0000256" key="1">
    <source>
        <dbReference type="ARBA" id="ARBA00022441"/>
    </source>
</evidence>
<dbReference type="Pfam" id="PF24681">
    <property type="entry name" value="Kelch_KLHDC2_KLHL20_DRC7"/>
    <property type="match status" value="1"/>
</dbReference>
<dbReference type="Gene3D" id="2.60.40.10">
    <property type="entry name" value="Immunoglobulins"/>
    <property type="match status" value="1"/>
</dbReference>
<dbReference type="PANTHER" id="PTHR46344:SF27">
    <property type="entry name" value="KELCH REPEAT SUPERFAMILY PROTEIN"/>
    <property type="match status" value="1"/>
</dbReference>
<dbReference type="PANTHER" id="PTHR46344">
    <property type="entry name" value="OS02G0202900 PROTEIN"/>
    <property type="match status" value="1"/>
</dbReference>
<evidence type="ECO:0000313" key="4">
    <source>
        <dbReference type="EMBL" id="GAL85255.1"/>
    </source>
</evidence>
<evidence type="ECO:0000256" key="2">
    <source>
        <dbReference type="ARBA" id="ARBA00022737"/>
    </source>
</evidence>
<dbReference type="InterPro" id="IPR013783">
    <property type="entry name" value="Ig-like_fold"/>
</dbReference>
<reference evidence="4 5" key="1">
    <citation type="submission" date="2014-09" db="EMBL/GenBank/DDBJ databases">
        <title>Sporocytophaga myxococcoides PG-01 genome sequencing.</title>
        <authorList>
            <person name="Liu L."/>
            <person name="Gao P.J."/>
            <person name="Chen G.J."/>
            <person name="Wang L.S."/>
        </authorList>
    </citation>
    <scope>NUCLEOTIDE SEQUENCE [LARGE SCALE GENOMIC DNA]</scope>
    <source>
        <strain evidence="4 5">PG-01</strain>
    </source>
</reference>
<dbReference type="eggNOG" id="COG3055">
    <property type="taxonomic scope" value="Bacteria"/>
</dbReference>
<dbReference type="EMBL" id="BBLT01000004">
    <property type="protein sequence ID" value="GAL85255.1"/>
    <property type="molecule type" value="Genomic_DNA"/>
</dbReference>
<feature type="domain" description="Secretion system C-terminal sorting" evidence="3">
    <location>
        <begin position="403"/>
        <end position="464"/>
    </location>
</feature>
<dbReference type="Gene3D" id="2.120.10.80">
    <property type="entry name" value="Kelch-type beta propeller"/>
    <property type="match status" value="1"/>
</dbReference>
<comment type="caution">
    <text evidence="4">The sequence shown here is derived from an EMBL/GenBank/DDBJ whole genome shotgun (WGS) entry which is preliminary data.</text>
</comment>
<keyword evidence="2" id="KW-0677">Repeat</keyword>
<organism evidence="4 5">
    <name type="scientific">Sporocytophaga myxococcoides</name>
    <dbReference type="NCBI Taxonomy" id="153721"/>
    <lineage>
        <taxon>Bacteria</taxon>
        <taxon>Pseudomonadati</taxon>
        <taxon>Bacteroidota</taxon>
        <taxon>Cytophagia</taxon>
        <taxon>Cytophagales</taxon>
        <taxon>Cytophagaceae</taxon>
        <taxon>Sporocytophaga</taxon>
    </lineage>
</organism>
<dbReference type="STRING" id="153721.MYP_2484"/>
<protein>
    <submittedName>
        <fullName evidence="4">Kelch repeat-containing protein</fullName>
    </submittedName>
</protein>
<dbReference type="InterPro" id="IPR006652">
    <property type="entry name" value="Kelch_1"/>
</dbReference>
<dbReference type="InterPro" id="IPR015915">
    <property type="entry name" value="Kelch-typ_b-propeller"/>
</dbReference>
<accession>A0A098LEB6</accession>
<dbReference type="Pfam" id="PF18962">
    <property type="entry name" value="Por_Secre_tail"/>
    <property type="match status" value="1"/>
</dbReference>
<sequence>MNIYDPIIKDWAKGTTLPPSPDAPSKALEIHHFQAVAYDHKIYIINAFTGNYPSEVPVDRIYIYDPTIDNWSEGPIIPVERRRGSAGVVVYGGKFYIAGGLINGHNSDYVPWFDEYNPQTNEWKILPDAPNARDHFQAVVHNGKIYLAGGRRTSVATGQTNNLTVAAIDVFDFSSQTWESWPNNIPTPRGGCSSVILGDDLLVIGGEGPGTVNNLAFNKTEALNLTTQTWRTLAPLDNGRHATQAIAYNNKIYIASGSKANGGSGSTELSNQEIYHLSSTGEQITLTIPDSINFGKLDYLASEKTITVNLSNSTSQNIQIKEISVRGNAPDFCFATNQIFPYTIKPFSNLPLDLCFSPRGAGLKSAYIDINHSGSNNPATIRVYGEKPGNIASIKNKLTGITIYPNPVKDYLNLIDSQNRKSLYWEIINSTGNKVIHGNNSQRIDFSELPKGFYIVNIVSEKPSEKMSIKILRD</sequence>
<name>A0A098LEB6_9BACT</name>
<evidence type="ECO:0000259" key="3">
    <source>
        <dbReference type="Pfam" id="PF18962"/>
    </source>
</evidence>
<dbReference type="SMART" id="SM00612">
    <property type="entry name" value="Kelch"/>
    <property type="match status" value="4"/>
</dbReference>
<keyword evidence="1" id="KW-0880">Kelch repeat</keyword>
<keyword evidence="5" id="KW-1185">Reference proteome</keyword>
<dbReference type="InterPro" id="IPR026444">
    <property type="entry name" value="Secre_tail"/>
</dbReference>
<evidence type="ECO:0000313" key="5">
    <source>
        <dbReference type="Proteomes" id="UP000030185"/>
    </source>
</evidence>
<dbReference type="SUPFAM" id="SSF117281">
    <property type="entry name" value="Kelch motif"/>
    <property type="match status" value="1"/>
</dbReference>
<gene>
    <name evidence="4" type="ORF">MYP_2484</name>
</gene>
<proteinExistence type="predicted"/>
<dbReference type="NCBIfam" id="TIGR04183">
    <property type="entry name" value="Por_Secre_tail"/>
    <property type="match status" value="1"/>
</dbReference>